<dbReference type="PANTHER" id="PTHR43155">
    <property type="entry name" value="CYCLIC DI-GMP PHOSPHODIESTERASE PA4108-RELATED"/>
    <property type="match status" value="1"/>
</dbReference>
<accession>A0ABR6NCR0</accession>
<proteinExistence type="predicted"/>
<dbReference type="PANTHER" id="PTHR43155:SF2">
    <property type="entry name" value="CYCLIC DI-GMP PHOSPHODIESTERASE PA4108"/>
    <property type="match status" value="1"/>
</dbReference>
<evidence type="ECO:0000259" key="1">
    <source>
        <dbReference type="PROSITE" id="PS51832"/>
    </source>
</evidence>
<organism evidence="2 3">
    <name type="scientific">Sphingobium lignivorans</name>
    <dbReference type="NCBI Taxonomy" id="2735886"/>
    <lineage>
        <taxon>Bacteria</taxon>
        <taxon>Pseudomonadati</taxon>
        <taxon>Pseudomonadota</taxon>
        <taxon>Alphaproteobacteria</taxon>
        <taxon>Sphingomonadales</taxon>
        <taxon>Sphingomonadaceae</taxon>
        <taxon>Sphingobium</taxon>
    </lineage>
</organism>
<dbReference type="SUPFAM" id="SSF109604">
    <property type="entry name" value="HD-domain/PDEase-like"/>
    <property type="match status" value="1"/>
</dbReference>
<dbReference type="Proteomes" id="UP001138540">
    <property type="component" value="Unassembled WGS sequence"/>
</dbReference>
<dbReference type="InterPro" id="IPR003607">
    <property type="entry name" value="HD/PDEase_dom"/>
</dbReference>
<evidence type="ECO:0000313" key="3">
    <source>
        <dbReference type="Proteomes" id="UP001138540"/>
    </source>
</evidence>
<dbReference type="InterPro" id="IPR021812">
    <property type="entry name" value="DUF3391"/>
</dbReference>
<evidence type="ECO:0000313" key="2">
    <source>
        <dbReference type="EMBL" id="MBB5985053.1"/>
    </source>
</evidence>
<dbReference type="Pfam" id="PF13487">
    <property type="entry name" value="HD_5"/>
    <property type="match status" value="1"/>
</dbReference>
<reference evidence="2 3" key="1">
    <citation type="submission" date="2020-08" db="EMBL/GenBank/DDBJ databases">
        <title>Exploring microbial biodiversity for novel pathways involved in the catabolism of aromatic compounds derived from lignin.</title>
        <authorList>
            <person name="Elkins J."/>
        </authorList>
    </citation>
    <scope>NUCLEOTIDE SEQUENCE [LARGE SCALE GENOMIC DNA]</scope>
    <source>
        <strain evidence="2 3">B1D3A</strain>
    </source>
</reference>
<protein>
    <submittedName>
        <fullName evidence="2">HD-GYP domain-containing protein (C-di-GMP phosphodiesterase class II)</fullName>
    </submittedName>
</protein>
<dbReference type="Gene3D" id="1.10.3210.10">
    <property type="entry name" value="Hypothetical protein af1432"/>
    <property type="match status" value="1"/>
</dbReference>
<gene>
    <name evidence="2" type="ORF">HNP60_001027</name>
</gene>
<dbReference type="PROSITE" id="PS51832">
    <property type="entry name" value="HD_GYP"/>
    <property type="match status" value="1"/>
</dbReference>
<dbReference type="EMBL" id="JACHKA010000001">
    <property type="protein sequence ID" value="MBB5985053.1"/>
    <property type="molecule type" value="Genomic_DNA"/>
</dbReference>
<keyword evidence="3" id="KW-1185">Reference proteome</keyword>
<dbReference type="SMART" id="SM00471">
    <property type="entry name" value="HDc"/>
    <property type="match status" value="1"/>
</dbReference>
<comment type="caution">
    <text evidence="2">The sequence shown here is derived from an EMBL/GenBank/DDBJ whole genome shotgun (WGS) entry which is preliminary data.</text>
</comment>
<dbReference type="InterPro" id="IPR037522">
    <property type="entry name" value="HD_GYP_dom"/>
</dbReference>
<sequence>MTEVQLGMFIHKLEGSWLKHPFWRTKFLLDDEQVLADLRASEVEGVLIDIEKGADVGGAPPPAAGRRRPLVPASSSADHVAERVRLERMQASQQAFRAASNVIPFDLRSATALSVAREVGHARAVVAKASRILSGVFEQARLGKALSKAQVEPVIEDLFASIQRNPHAFNGLMRIRRENSTLYSHGLAVSALMIALGRQMGLDEQRVKDAGMAGLLMDVGMGHLPIDVSTILDDLSSAQRNIVETHTTLGYEFLELGGELPEEVTRVCLEHHERYDGSGYPHGLVGEEIGLFGRMAAICDVYDSLTSDRPHRPRVDPNAALGLMRGMEGQFDEALLDQFIESVGVYPIGSVVRLTNGRLALVVDQNAQDYTSPRVWSFYDVGSRRVIKPEDLDLRFCRGRVEIVCSDDASDYAIENLPAIREMVFNSACKALA</sequence>
<dbReference type="CDD" id="cd00077">
    <property type="entry name" value="HDc"/>
    <property type="match status" value="1"/>
</dbReference>
<name>A0ABR6NCR0_9SPHN</name>
<dbReference type="Pfam" id="PF11871">
    <property type="entry name" value="DUF3391"/>
    <property type="match status" value="1"/>
</dbReference>
<feature type="domain" description="HD-GYP" evidence="1">
    <location>
        <begin position="158"/>
        <end position="355"/>
    </location>
</feature>